<evidence type="ECO:0000313" key="1">
    <source>
        <dbReference type="EnsemblPlants" id="OMERI06G18750.1"/>
    </source>
</evidence>
<proteinExistence type="predicted"/>
<reference evidence="1" key="1">
    <citation type="submission" date="2015-04" db="UniProtKB">
        <authorList>
            <consortium name="EnsemblPlants"/>
        </authorList>
    </citation>
    <scope>IDENTIFICATION</scope>
</reference>
<evidence type="ECO:0000313" key="2">
    <source>
        <dbReference type="Proteomes" id="UP000008021"/>
    </source>
</evidence>
<dbReference type="EnsemblPlants" id="OMERI06G18750.1">
    <property type="protein sequence ID" value="OMERI06G18750.1"/>
    <property type="gene ID" value="OMERI06G18750"/>
</dbReference>
<protein>
    <submittedName>
        <fullName evidence="1">Uncharacterized protein</fullName>
    </submittedName>
</protein>
<organism evidence="1">
    <name type="scientific">Oryza meridionalis</name>
    <dbReference type="NCBI Taxonomy" id="40149"/>
    <lineage>
        <taxon>Eukaryota</taxon>
        <taxon>Viridiplantae</taxon>
        <taxon>Streptophyta</taxon>
        <taxon>Embryophyta</taxon>
        <taxon>Tracheophyta</taxon>
        <taxon>Spermatophyta</taxon>
        <taxon>Magnoliopsida</taxon>
        <taxon>Liliopsida</taxon>
        <taxon>Poales</taxon>
        <taxon>Poaceae</taxon>
        <taxon>BOP clade</taxon>
        <taxon>Oryzoideae</taxon>
        <taxon>Oryzeae</taxon>
        <taxon>Oryzinae</taxon>
        <taxon>Oryza</taxon>
    </lineage>
</organism>
<name>A0A0E0E2U1_9ORYZ</name>
<sequence length="89" mass="9784">MAQLCHRESSDLDERLELGCGCFSMDIPAVPRYSCCCVVASCLRWRWHDITIPKEPVRKVEPHVLAAELEGLTVVRHGGVLGGVKGAKP</sequence>
<dbReference type="Gramene" id="OMERI06G18750.1">
    <property type="protein sequence ID" value="OMERI06G18750.1"/>
    <property type="gene ID" value="OMERI06G18750"/>
</dbReference>
<dbReference type="HOGENOM" id="CLU_2458564_0_0_1"/>
<reference evidence="1" key="2">
    <citation type="submission" date="2018-05" db="EMBL/GenBank/DDBJ databases">
        <title>OmerRS3 (Oryza meridionalis Reference Sequence Version 3).</title>
        <authorList>
            <person name="Zhang J."/>
            <person name="Kudrna D."/>
            <person name="Lee S."/>
            <person name="Talag J."/>
            <person name="Welchert J."/>
            <person name="Wing R.A."/>
        </authorList>
    </citation>
    <scope>NUCLEOTIDE SEQUENCE [LARGE SCALE GENOMIC DNA]</scope>
    <source>
        <strain evidence="1">cv. OR44</strain>
    </source>
</reference>
<accession>A0A0E0E2U1</accession>
<dbReference type="Proteomes" id="UP000008021">
    <property type="component" value="Chromosome 6"/>
</dbReference>
<dbReference type="AlphaFoldDB" id="A0A0E0E2U1"/>
<keyword evidence="2" id="KW-1185">Reference proteome</keyword>